<name>A0A382XB91_9ZZZZ</name>
<dbReference type="EMBL" id="UINC01166340">
    <property type="protein sequence ID" value="SVD68243.1"/>
    <property type="molecule type" value="Genomic_DNA"/>
</dbReference>
<reference evidence="1" key="1">
    <citation type="submission" date="2018-05" db="EMBL/GenBank/DDBJ databases">
        <authorList>
            <person name="Lanie J.A."/>
            <person name="Ng W.-L."/>
            <person name="Kazmierczak K.M."/>
            <person name="Andrzejewski T.M."/>
            <person name="Davidsen T.M."/>
            <person name="Wayne K.J."/>
            <person name="Tettelin H."/>
            <person name="Glass J.I."/>
            <person name="Rusch D."/>
            <person name="Podicherti R."/>
            <person name="Tsui H.-C.T."/>
            <person name="Winkler M.E."/>
        </authorList>
    </citation>
    <scope>NUCLEOTIDE SEQUENCE</scope>
</reference>
<evidence type="ECO:0000313" key="1">
    <source>
        <dbReference type="EMBL" id="SVD68243.1"/>
    </source>
</evidence>
<dbReference type="AlphaFoldDB" id="A0A382XB91"/>
<dbReference type="InterPro" id="IPR036086">
    <property type="entry name" value="ParB/Sulfiredoxin_sf"/>
</dbReference>
<dbReference type="SUPFAM" id="SSF110849">
    <property type="entry name" value="ParB/Sulfiredoxin"/>
    <property type="match status" value="1"/>
</dbReference>
<organism evidence="1">
    <name type="scientific">marine metagenome</name>
    <dbReference type="NCBI Taxonomy" id="408172"/>
    <lineage>
        <taxon>unclassified sequences</taxon>
        <taxon>metagenomes</taxon>
        <taxon>ecological metagenomes</taxon>
    </lineage>
</organism>
<sequence>MLAGYVGYRSYYAEPNASIPQFAANIKKLGLLKPITVRKISDDYRHQVWKKVNLLGYRLPKNVKGSEIFEIYDGIRRYWAFKRLNKKYPGKGWNKIPVIVIDDPEVLDSWISWRHFPNHLMKLGT</sequence>
<accession>A0A382XB91</accession>
<protein>
    <recommendedName>
        <fullName evidence="2">ParB/Sulfiredoxin domain-containing protein</fullName>
    </recommendedName>
</protein>
<proteinExistence type="predicted"/>
<dbReference type="Gene3D" id="3.90.1530.30">
    <property type="match status" value="1"/>
</dbReference>
<evidence type="ECO:0008006" key="2">
    <source>
        <dbReference type="Google" id="ProtNLM"/>
    </source>
</evidence>
<gene>
    <name evidence="1" type="ORF">METZ01_LOCUS421097</name>
</gene>